<dbReference type="GO" id="GO:0046872">
    <property type="term" value="F:metal ion binding"/>
    <property type="evidence" value="ECO:0007669"/>
    <property type="project" value="InterPro"/>
</dbReference>
<dbReference type="InterPro" id="IPR024344">
    <property type="entry name" value="MDMPI_metal-binding"/>
</dbReference>
<organism evidence="3 4">
    <name type="scientific">Nocardioides cavernaquae</name>
    <dbReference type="NCBI Taxonomy" id="2321396"/>
    <lineage>
        <taxon>Bacteria</taxon>
        <taxon>Bacillati</taxon>
        <taxon>Actinomycetota</taxon>
        <taxon>Actinomycetes</taxon>
        <taxon>Propionibacteriales</taxon>
        <taxon>Nocardioidaceae</taxon>
        <taxon>Nocardioides</taxon>
    </lineage>
</organism>
<evidence type="ECO:0000259" key="2">
    <source>
        <dbReference type="Pfam" id="PF11716"/>
    </source>
</evidence>
<feature type="domain" description="Mycothiol-dependent maleylpyruvate isomerase metal-binding" evidence="2">
    <location>
        <begin position="26"/>
        <end position="109"/>
    </location>
</feature>
<dbReference type="Proteomes" id="UP000276542">
    <property type="component" value="Unassembled WGS sequence"/>
</dbReference>
<proteinExistence type="predicted"/>
<comment type="caution">
    <text evidence="3">The sequence shown here is derived from an EMBL/GenBank/DDBJ whole genome shotgun (WGS) entry which is preliminary data.</text>
</comment>
<dbReference type="EMBL" id="QYRP01000002">
    <property type="protein sequence ID" value="RJS45314.1"/>
    <property type="molecule type" value="Genomic_DNA"/>
</dbReference>
<evidence type="ECO:0000256" key="1">
    <source>
        <dbReference type="SAM" id="MobiDB-lite"/>
    </source>
</evidence>
<keyword evidence="3" id="KW-0413">Isomerase</keyword>
<dbReference type="Gene3D" id="1.20.120.450">
    <property type="entry name" value="dinb family like domain"/>
    <property type="match status" value="1"/>
</dbReference>
<dbReference type="InterPro" id="IPR017517">
    <property type="entry name" value="Maleyloyr_isom"/>
</dbReference>
<evidence type="ECO:0000313" key="3">
    <source>
        <dbReference type="EMBL" id="RJS45314.1"/>
    </source>
</evidence>
<accession>A0A3A5HB58</accession>
<dbReference type="GO" id="GO:0016853">
    <property type="term" value="F:isomerase activity"/>
    <property type="evidence" value="ECO:0007669"/>
    <property type="project" value="UniProtKB-KW"/>
</dbReference>
<dbReference type="InterPro" id="IPR034660">
    <property type="entry name" value="DinB/YfiT-like"/>
</dbReference>
<protein>
    <submittedName>
        <fullName evidence="3">Maleylpyruvate isomerase family mycothiol-dependent enzyme</fullName>
    </submittedName>
</protein>
<dbReference type="Pfam" id="PF11716">
    <property type="entry name" value="MDMPI_N"/>
    <property type="match status" value="1"/>
</dbReference>
<feature type="region of interest" description="Disordered" evidence="1">
    <location>
        <begin position="1"/>
        <end position="20"/>
    </location>
</feature>
<dbReference type="AlphaFoldDB" id="A0A3A5HB58"/>
<dbReference type="SUPFAM" id="SSF109854">
    <property type="entry name" value="DinB/YfiT-like putative metalloenzymes"/>
    <property type="match status" value="1"/>
</dbReference>
<keyword evidence="3" id="KW-0670">Pyruvate</keyword>
<name>A0A3A5HB58_9ACTN</name>
<sequence length="221" mass="24574">MSTTAQTGRAHRRRGMDPATTWQHIHRERRALASLLSDLPPEAWQQESVCPGWTVLDVAAHIISNPQIGWSDIGRMTVRNLGHSYNTMLYRAVKDWSTDQTRELVLADFETYDGSLRHVPVTTRIEPMLDVLVHTQDILRPLGLAHDMPVDAAIVAADRARLHARMMGWRTGHVRLVATDADWARGRGPTVSGPMQELLLVSTGRGRVAKELTGDGVALLP</sequence>
<keyword evidence="4" id="KW-1185">Reference proteome</keyword>
<reference evidence="4" key="1">
    <citation type="submission" date="2018-09" db="EMBL/GenBank/DDBJ databases">
        <authorList>
            <person name="Zhu H."/>
        </authorList>
    </citation>
    <scope>NUCLEOTIDE SEQUENCE [LARGE SCALE GENOMIC DNA]</scope>
    <source>
        <strain evidence="4">K1W22B-1</strain>
    </source>
</reference>
<gene>
    <name evidence="3" type="ORF">D4739_03180</name>
</gene>
<evidence type="ECO:0000313" key="4">
    <source>
        <dbReference type="Proteomes" id="UP000276542"/>
    </source>
</evidence>
<dbReference type="NCBIfam" id="TIGR03083">
    <property type="entry name" value="maleylpyruvate isomerase family mycothiol-dependent enzyme"/>
    <property type="match status" value="1"/>
</dbReference>